<dbReference type="InterPro" id="IPR001478">
    <property type="entry name" value="PDZ"/>
</dbReference>
<gene>
    <name evidence="5" type="ORF">UFOPK1726_00581</name>
</gene>
<dbReference type="Gene3D" id="2.40.10.10">
    <property type="entry name" value="Trypsin-like serine proteases"/>
    <property type="match status" value="1"/>
</dbReference>
<dbReference type="InterPro" id="IPR043504">
    <property type="entry name" value="Peptidase_S1_PA_chymotrypsin"/>
</dbReference>
<dbReference type="SUPFAM" id="SSF50156">
    <property type="entry name" value="PDZ domain-like"/>
    <property type="match status" value="1"/>
</dbReference>
<dbReference type="Gene3D" id="2.30.42.10">
    <property type="match status" value="1"/>
</dbReference>
<keyword evidence="1" id="KW-1015">Disulfide bond</keyword>
<dbReference type="InterPro" id="IPR009003">
    <property type="entry name" value="Peptidase_S1_PA"/>
</dbReference>
<proteinExistence type="predicted"/>
<organism evidence="5">
    <name type="scientific">freshwater metagenome</name>
    <dbReference type="NCBI Taxonomy" id="449393"/>
    <lineage>
        <taxon>unclassified sequences</taxon>
        <taxon>metagenomes</taxon>
        <taxon>ecological metagenomes</taxon>
    </lineage>
</organism>
<name>A0A6J6EK63_9ZZZZ</name>
<feature type="domain" description="Fibronectin type-III" evidence="4">
    <location>
        <begin position="549"/>
        <end position="638"/>
    </location>
</feature>
<feature type="domain" description="PDZ" evidence="2">
    <location>
        <begin position="312"/>
        <end position="392"/>
    </location>
</feature>
<evidence type="ECO:0000259" key="3">
    <source>
        <dbReference type="PROSITE" id="PS50240"/>
    </source>
</evidence>
<reference evidence="5" key="1">
    <citation type="submission" date="2020-05" db="EMBL/GenBank/DDBJ databases">
        <authorList>
            <person name="Chiriac C."/>
            <person name="Salcher M."/>
            <person name="Ghai R."/>
            <person name="Kavagutti S V."/>
        </authorList>
    </citation>
    <scope>NUCLEOTIDE SEQUENCE</scope>
</reference>
<dbReference type="PROSITE" id="PS00135">
    <property type="entry name" value="TRYPSIN_SER"/>
    <property type="match status" value="1"/>
</dbReference>
<dbReference type="InterPro" id="IPR033116">
    <property type="entry name" value="TRYPSIN_SER"/>
</dbReference>
<dbReference type="InterPro" id="IPR013783">
    <property type="entry name" value="Ig-like_fold"/>
</dbReference>
<evidence type="ECO:0000256" key="1">
    <source>
        <dbReference type="ARBA" id="ARBA00023157"/>
    </source>
</evidence>
<sequence length="638" mass="67326">MRAKIKAMGAPIRSLLVAASMLFGLLAVPPAAAVQGGEVATGDGVVVALVHGRTATRAFCSGALLQPRLVVTAAHCVIQNGTTITYPNGLFIATPGADLNNDNIATRARATEVNWVRGYQNRTDTIEANDFAVLTLDKPLGTPIVTRVASAAEVRELQSTRGTVTHLGYGKLALDRDNDGIARKIDLRVRPSSLSFQFPTGSIIQTTGTSTQSICPGDSGGPIVARINDELVLVGVNAGGDTSCIPSYRGSNVATGMVASFYQPIINQGIASIANSAPSEPEQVNYEISGSDVIVTWRAPSSPSTAITGYRVDEVIETKRAYLGVYVADAAGGGVNITSVIPDTPADYAKIEAFDVILAVGGVNVANTDAMLIEMRKKSQGELVTFRIRKASGEIKNVEVRLSEIGDATGFRNVCQTTTELRCQFRTNVGKTKYRLYAVSAKGDGTAYEFNVEIGPGGPPSNIEVVPGVRSIALTWGDPIRVSSVPKSAIRVRVIDSATERMLCEVPLTQYGCTINASAGRYQLAIFVDTPLGRSERIELAEVSIVASEPAKVTRAKIAKVAGKPNLLVTWQPPADNGGSAITGYRVTTTNGISLCRVTGNSTKCTIRSTAVKPGSKLQIFASNEVGESQPKSLTVPR</sequence>
<feature type="domain" description="Peptidase S1" evidence="3">
    <location>
        <begin position="34"/>
        <end position="271"/>
    </location>
</feature>
<evidence type="ECO:0000313" key="5">
    <source>
        <dbReference type="EMBL" id="CAB4576226.1"/>
    </source>
</evidence>
<dbReference type="PANTHER" id="PTHR24260">
    <property type="match status" value="1"/>
</dbReference>
<dbReference type="EMBL" id="CAEZTT010000054">
    <property type="protein sequence ID" value="CAB4576226.1"/>
    <property type="molecule type" value="Genomic_DNA"/>
</dbReference>
<dbReference type="PROSITE" id="PS50240">
    <property type="entry name" value="TRYPSIN_DOM"/>
    <property type="match status" value="1"/>
</dbReference>
<dbReference type="GO" id="GO:0006508">
    <property type="term" value="P:proteolysis"/>
    <property type="evidence" value="ECO:0007669"/>
    <property type="project" value="InterPro"/>
</dbReference>
<dbReference type="Pfam" id="PF13180">
    <property type="entry name" value="PDZ_2"/>
    <property type="match status" value="1"/>
</dbReference>
<dbReference type="InterPro" id="IPR018114">
    <property type="entry name" value="TRYPSIN_HIS"/>
</dbReference>
<dbReference type="PROSITE" id="PS00134">
    <property type="entry name" value="TRYPSIN_HIS"/>
    <property type="match status" value="1"/>
</dbReference>
<dbReference type="InterPro" id="IPR036116">
    <property type="entry name" value="FN3_sf"/>
</dbReference>
<dbReference type="SUPFAM" id="SSF49265">
    <property type="entry name" value="Fibronectin type III"/>
    <property type="match status" value="2"/>
</dbReference>
<dbReference type="PRINTS" id="PR00722">
    <property type="entry name" value="CHYMOTRYPSIN"/>
</dbReference>
<dbReference type="PROSITE" id="PS50853">
    <property type="entry name" value="FN3"/>
    <property type="match status" value="1"/>
</dbReference>
<dbReference type="Gene3D" id="2.60.40.10">
    <property type="entry name" value="Immunoglobulins"/>
    <property type="match status" value="1"/>
</dbReference>
<accession>A0A6J6EK63</accession>
<dbReference type="InterPro" id="IPR001254">
    <property type="entry name" value="Trypsin_dom"/>
</dbReference>
<evidence type="ECO:0000259" key="2">
    <source>
        <dbReference type="PROSITE" id="PS50106"/>
    </source>
</evidence>
<dbReference type="SMART" id="SM00020">
    <property type="entry name" value="Tryp_SPc"/>
    <property type="match status" value="1"/>
</dbReference>
<dbReference type="AlphaFoldDB" id="A0A6J6EK63"/>
<dbReference type="InterPro" id="IPR003961">
    <property type="entry name" value="FN3_dom"/>
</dbReference>
<dbReference type="GO" id="GO:0004252">
    <property type="term" value="F:serine-type endopeptidase activity"/>
    <property type="evidence" value="ECO:0007669"/>
    <property type="project" value="InterPro"/>
</dbReference>
<dbReference type="PROSITE" id="PS50106">
    <property type="entry name" value="PDZ"/>
    <property type="match status" value="1"/>
</dbReference>
<dbReference type="SMART" id="SM00228">
    <property type="entry name" value="PDZ"/>
    <property type="match status" value="1"/>
</dbReference>
<dbReference type="Pfam" id="PF00089">
    <property type="entry name" value="Trypsin"/>
    <property type="match status" value="1"/>
</dbReference>
<dbReference type="InterPro" id="IPR036034">
    <property type="entry name" value="PDZ_sf"/>
</dbReference>
<dbReference type="InterPro" id="IPR001314">
    <property type="entry name" value="Peptidase_S1A"/>
</dbReference>
<dbReference type="InterPro" id="IPR051333">
    <property type="entry name" value="CLIP_Serine_Protease"/>
</dbReference>
<dbReference type="PANTHER" id="PTHR24260:SF136">
    <property type="entry name" value="GH08193P-RELATED"/>
    <property type="match status" value="1"/>
</dbReference>
<dbReference type="SUPFAM" id="SSF50494">
    <property type="entry name" value="Trypsin-like serine proteases"/>
    <property type="match status" value="1"/>
</dbReference>
<protein>
    <submittedName>
        <fullName evidence="5">Unannotated protein</fullName>
    </submittedName>
</protein>
<evidence type="ECO:0000259" key="4">
    <source>
        <dbReference type="PROSITE" id="PS50853"/>
    </source>
</evidence>
<dbReference type="CDD" id="cd00063">
    <property type="entry name" value="FN3"/>
    <property type="match status" value="1"/>
</dbReference>